<dbReference type="InterPro" id="IPR036390">
    <property type="entry name" value="WH_DNA-bd_sf"/>
</dbReference>
<dbReference type="PANTHER" id="PTHR30537:SF26">
    <property type="entry name" value="GLYCINE CLEAVAGE SYSTEM TRANSCRIPTIONAL ACTIVATOR"/>
    <property type="match status" value="1"/>
</dbReference>
<evidence type="ECO:0000256" key="1">
    <source>
        <dbReference type="ARBA" id="ARBA00009437"/>
    </source>
</evidence>
<dbReference type="SUPFAM" id="SSF53850">
    <property type="entry name" value="Periplasmic binding protein-like II"/>
    <property type="match status" value="1"/>
</dbReference>
<feature type="domain" description="HTH lysR-type" evidence="5">
    <location>
        <begin position="5"/>
        <end position="62"/>
    </location>
</feature>
<proteinExistence type="inferred from homology"/>
<gene>
    <name evidence="6" type="ORF">KBY27_20515</name>
</gene>
<dbReference type="Pfam" id="PF03466">
    <property type="entry name" value="LysR_substrate"/>
    <property type="match status" value="1"/>
</dbReference>
<dbReference type="InterPro" id="IPR058163">
    <property type="entry name" value="LysR-type_TF_proteobact-type"/>
</dbReference>
<dbReference type="SUPFAM" id="SSF46785">
    <property type="entry name" value="Winged helix' DNA-binding domain"/>
    <property type="match status" value="1"/>
</dbReference>
<dbReference type="Proteomes" id="UP000813672">
    <property type="component" value="Unassembled WGS sequence"/>
</dbReference>
<dbReference type="RefSeq" id="WP_234221814.1">
    <property type="nucleotide sequence ID" value="NZ_JAGQAF010000017.1"/>
</dbReference>
<comment type="similarity">
    <text evidence="1">Belongs to the LysR transcriptional regulatory family.</text>
</comment>
<protein>
    <submittedName>
        <fullName evidence="6">LysR family transcriptional regulator</fullName>
    </submittedName>
</protein>
<sequence>MRHLPHLTYLRSFEAAARYLSFTAASEELNCTQSAVSNHVRSLEEFLGRPLFVRLPRTLALTELGEAYLPSVRRALQEIDIATEALLSQRHRREVVVSCPTSLASLWLAGVLGAFQTQYPEVQVTVHGTVWADVEAEVSDISITIHHVDDIPDGAVQLWSEALALVCAPGFTVDSVPLQDPAQLVNARRIEVMGRPAYWDLVAQYFGLQGFDMAGGSKTDISTLAAELAAQGAGCAVLPRVLVRPYLERGVLVEPFATEIANPWVYCARFKARTPAPSVRLFRSWLLDAAAKVGERG</sequence>
<reference evidence="6" key="1">
    <citation type="journal article" date="2021" name="Environ. Microbiol.">
        <title>Cryptic niche differentiation of novel sediment ecotypes of Rugeria pomeroyi correlates with nitrate respiration.</title>
        <authorList>
            <person name="Lin X."/>
            <person name="McNichol J."/>
            <person name="Chu X."/>
            <person name="Qian Y."/>
            <person name="Luo H."/>
        </authorList>
    </citation>
    <scope>NUCLEOTIDE SEQUENCE</scope>
    <source>
        <strain evidence="6">SZCCDBB064</strain>
    </source>
</reference>
<dbReference type="PANTHER" id="PTHR30537">
    <property type="entry name" value="HTH-TYPE TRANSCRIPTIONAL REGULATOR"/>
    <property type="match status" value="1"/>
</dbReference>
<evidence type="ECO:0000313" key="6">
    <source>
        <dbReference type="EMBL" id="MCE8539853.1"/>
    </source>
</evidence>
<dbReference type="GO" id="GO:0006351">
    <property type="term" value="P:DNA-templated transcription"/>
    <property type="evidence" value="ECO:0007669"/>
    <property type="project" value="TreeGrafter"/>
</dbReference>
<evidence type="ECO:0000259" key="5">
    <source>
        <dbReference type="PROSITE" id="PS50931"/>
    </source>
</evidence>
<dbReference type="PROSITE" id="PS50931">
    <property type="entry name" value="HTH_LYSR"/>
    <property type="match status" value="1"/>
</dbReference>
<dbReference type="GO" id="GO:0043565">
    <property type="term" value="F:sequence-specific DNA binding"/>
    <property type="evidence" value="ECO:0007669"/>
    <property type="project" value="TreeGrafter"/>
</dbReference>
<keyword evidence="3" id="KW-0238">DNA-binding</keyword>
<dbReference type="GO" id="GO:0003700">
    <property type="term" value="F:DNA-binding transcription factor activity"/>
    <property type="evidence" value="ECO:0007669"/>
    <property type="project" value="InterPro"/>
</dbReference>
<accession>A0A9Q3WPR4</accession>
<organism evidence="6 7">
    <name type="scientific">Ruegeria pomeroyi</name>
    <dbReference type="NCBI Taxonomy" id="89184"/>
    <lineage>
        <taxon>Bacteria</taxon>
        <taxon>Pseudomonadati</taxon>
        <taxon>Pseudomonadota</taxon>
        <taxon>Alphaproteobacteria</taxon>
        <taxon>Rhodobacterales</taxon>
        <taxon>Roseobacteraceae</taxon>
        <taxon>Ruegeria</taxon>
    </lineage>
</organism>
<keyword evidence="4" id="KW-0804">Transcription</keyword>
<evidence type="ECO:0000256" key="2">
    <source>
        <dbReference type="ARBA" id="ARBA00023015"/>
    </source>
</evidence>
<comment type="caution">
    <text evidence="6">The sequence shown here is derived from an EMBL/GenBank/DDBJ whole genome shotgun (WGS) entry which is preliminary data.</text>
</comment>
<dbReference type="EMBL" id="JAGQAF010000017">
    <property type="protein sequence ID" value="MCE8539853.1"/>
    <property type="molecule type" value="Genomic_DNA"/>
</dbReference>
<dbReference type="Gene3D" id="1.10.10.10">
    <property type="entry name" value="Winged helix-like DNA-binding domain superfamily/Winged helix DNA-binding domain"/>
    <property type="match status" value="1"/>
</dbReference>
<dbReference type="Gene3D" id="3.40.190.10">
    <property type="entry name" value="Periplasmic binding protein-like II"/>
    <property type="match status" value="2"/>
</dbReference>
<dbReference type="PRINTS" id="PR00039">
    <property type="entry name" value="HTHLYSR"/>
</dbReference>
<dbReference type="AlphaFoldDB" id="A0A9Q3WPR4"/>
<keyword evidence="2" id="KW-0805">Transcription regulation</keyword>
<name>A0A9Q3WPR4_9RHOB</name>
<dbReference type="InterPro" id="IPR000847">
    <property type="entry name" value="LysR_HTH_N"/>
</dbReference>
<evidence type="ECO:0000313" key="7">
    <source>
        <dbReference type="Proteomes" id="UP000813672"/>
    </source>
</evidence>
<dbReference type="InterPro" id="IPR036388">
    <property type="entry name" value="WH-like_DNA-bd_sf"/>
</dbReference>
<dbReference type="InterPro" id="IPR005119">
    <property type="entry name" value="LysR_subst-bd"/>
</dbReference>
<evidence type="ECO:0000256" key="3">
    <source>
        <dbReference type="ARBA" id="ARBA00023125"/>
    </source>
</evidence>
<dbReference type="Pfam" id="PF00126">
    <property type="entry name" value="HTH_1"/>
    <property type="match status" value="1"/>
</dbReference>
<evidence type="ECO:0000256" key="4">
    <source>
        <dbReference type="ARBA" id="ARBA00023163"/>
    </source>
</evidence>